<evidence type="ECO:0000313" key="2">
    <source>
        <dbReference type="Proteomes" id="UP000887159"/>
    </source>
</evidence>
<dbReference type="Proteomes" id="UP000887159">
    <property type="component" value="Unassembled WGS sequence"/>
</dbReference>
<reference evidence="1" key="1">
    <citation type="submission" date="2020-08" db="EMBL/GenBank/DDBJ databases">
        <title>Multicomponent nature underlies the extraordinary mechanical properties of spider dragline silk.</title>
        <authorList>
            <person name="Kono N."/>
            <person name="Nakamura H."/>
            <person name="Mori M."/>
            <person name="Yoshida Y."/>
            <person name="Ohtoshi R."/>
            <person name="Malay A.D."/>
            <person name="Moran D.A.P."/>
            <person name="Tomita M."/>
            <person name="Numata K."/>
            <person name="Arakawa K."/>
        </authorList>
    </citation>
    <scope>NUCLEOTIDE SEQUENCE</scope>
</reference>
<comment type="caution">
    <text evidence="1">The sequence shown here is derived from an EMBL/GenBank/DDBJ whole genome shotgun (WGS) entry which is preliminary data.</text>
</comment>
<accession>A0A8X6WDQ5</accession>
<name>A0A8X6WDQ5_TRICX</name>
<keyword evidence="2" id="KW-1185">Reference proteome</keyword>
<gene>
    <name evidence="1" type="ORF">TNCV_3558391</name>
</gene>
<proteinExistence type="predicted"/>
<evidence type="ECO:0000313" key="1">
    <source>
        <dbReference type="EMBL" id="GFY32331.1"/>
    </source>
</evidence>
<protein>
    <submittedName>
        <fullName evidence="1">Uncharacterized protein</fullName>
    </submittedName>
</protein>
<organism evidence="1 2">
    <name type="scientific">Trichonephila clavipes</name>
    <name type="common">Golden silk orbweaver</name>
    <name type="synonym">Nephila clavipes</name>
    <dbReference type="NCBI Taxonomy" id="2585209"/>
    <lineage>
        <taxon>Eukaryota</taxon>
        <taxon>Metazoa</taxon>
        <taxon>Ecdysozoa</taxon>
        <taxon>Arthropoda</taxon>
        <taxon>Chelicerata</taxon>
        <taxon>Arachnida</taxon>
        <taxon>Araneae</taxon>
        <taxon>Araneomorphae</taxon>
        <taxon>Entelegynae</taxon>
        <taxon>Araneoidea</taxon>
        <taxon>Nephilidae</taxon>
        <taxon>Trichonephila</taxon>
    </lineage>
</organism>
<dbReference type="EMBL" id="BMAU01021402">
    <property type="protein sequence ID" value="GFY32331.1"/>
    <property type="molecule type" value="Genomic_DNA"/>
</dbReference>
<dbReference type="AlphaFoldDB" id="A0A8X6WDQ5"/>
<sequence>MLSYVIMASKYVPYLLQVRTWHSGTTSIVSLRHEDTTLRSAKTILRLVERAESLKAPNHPQGALPQNFGGSETNHPVTCIMLKAEGNYMRKKLALRHDEFREPPSDIV</sequence>